<keyword evidence="1 6" id="KW-0597">Phosphoprotein</keyword>
<dbReference type="GO" id="GO:0000976">
    <property type="term" value="F:transcription cis-regulatory region binding"/>
    <property type="evidence" value="ECO:0007669"/>
    <property type="project" value="TreeGrafter"/>
</dbReference>
<protein>
    <recommendedName>
        <fullName evidence="8">Response regulatory domain-containing protein</fullName>
    </recommendedName>
</protein>
<feature type="modified residue" description="4-aspartylphosphate" evidence="6">
    <location>
        <position position="85"/>
    </location>
</feature>
<evidence type="ECO:0000256" key="7">
    <source>
        <dbReference type="SAM" id="MobiDB-lite"/>
    </source>
</evidence>
<keyword evidence="5" id="KW-0804">Transcription</keyword>
<evidence type="ECO:0000256" key="2">
    <source>
        <dbReference type="ARBA" id="ARBA00023012"/>
    </source>
</evidence>
<evidence type="ECO:0000256" key="4">
    <source>
        <dbReference type="ARBA" id="ARBA00023125"/>
    </source>
</evidence>
<dbReference type="STRING" id="52.CMC5_076700"/>
<accession>A0A0K1ES41</accession>
<dbReference type="GO" id="GO:0006355">
    <property type="term" value="P:regulation of DNA-templated transcription"/>
    <property type="evidence" value="ECO:0007669"/>
    <property type="project" value="TreeGrafter"/>
</dbReference>
<organism evidence="9 10">
    <name type="scientific">Chondromyces crocatus</name>
    <dbReference type="NCBI Taxonomy" id="52"/>
    <lineage>
        <taxon>Bacteria</taxon>
        <taxon>Pseudomonadati</taxon>
        <taxon>Myxococcota</taxon>
        <taxon>Polyangia</taxon>
        <taxon>Polyangiales</taxon>
        <taxon>Polyangiaceae</taxon>
        <taxon>Chondromyces</taxon>
    </lineage>
</organism>
<proteinExistence type="predicted"/>
<gene>
    <name evidence="9" type="ORF">CMC5_076700</name>
</gene>
<dbReference type="PANTHER" id="PTHR48111:SF1">
    <property type="entry name" value="TWO-COMPONENT RESPONSE REGULATOR ORR33"/>
    <property type="match status" value="1"/>
</dbReference>
<dbReference type="InterPro" id="IPR025497">
    <property type="entry name" value="PatA-like_N"/>
</dbReference>
<evidence type="ECO:0000256" key="6">
    <source>
        <dbReference type="PROSITE-ProRule" id="PRU00169"/>
    </source>
</evidence>
<dbReference type="SMART" id="SM00448">
    <property type="entry name" value="REC"/>
    <property type="match status" value="1"/>
</dbReference>
<dbReference type="CDD" id="cd17574">
    <property type="entry name" value="REC_OmpR"/>
    <property type="match status" value="1"/>
</dbReference>
<evidence type="ECO:0000256" key="1">
    <source>
        <dbReference type="ARBA" id="ARBA00022553"/>
    </source>
</evidence>
<keyword evidence="10" id="KW-1185">Reference proteome</keyword>
<evidence type="ECO:0000313" key="9">
    <source>
        <dbReference type="EMBL" id="AKT43438.1"/>
    </source>
</evidence>
<evidence type="ECO:0000256" key="5">
    <source>
        <dbReference type="ARBA" id="ARBA00023163"/>
    </source>
</evidence>
<feature type="domain" description="Response regulatory" evidence="8">
    <location>
        <begin position="36"/>
        <end position="153"/>
    </location>
</feature>
<sequence length="410" mass="44302">MEALCPLLRSKRPGRGSTLASPEGHVYLRLPMPSGVVLVIEDDEWVARLLATAIRDAGYEVAVRETAEDGLSAACALEPEAIVCDIDLPDHDGYWVARGVRMHPSRVSVTPFLFLSSLDDQESRLQGFHVGADVYMTKPFRVNEVVAQIGALVQMASRLRHRRESLLSIPPAVEQTAIEGDLSQMSVATVLTVLEMERRTGLFEVTSKKRRAHLELAEGTLARGTVGALRVPPLSVLRNMLAWRVGRFSFHPADVEPPSERRTIAAYLLEATRLEDESARADLDLPPSRRRPEPKFGTTALGGPPPSPEDFSPPSSRGLRPGTALTLSDDGAASFELLLDLESAPPSGPKSSSRRGGPPPSLRSLARAAGVPMPSSRGYSAGSPPLPPPLVPPRPAPRLPPRPDGNVKKR</sequence>
<evidence type="ECO:0000256" key="3">
    <source>
        <dbReference type="ARBA" id="ARBA00023015"/>
    </source>
</evidence>
<dbReference type="GO" id="GO:0032993">
    <property type="term" value="C:protein-DNA complex"/>
    <property type="evidence" value="ECO:0007669"/>
    <property type="project" value="TreeGrafter"/>
</dbReference>
<dbReference type="GO" id="GO:0000156">
    <property type="term" value="F:phosphorelay response regulator activity"/>
    <property type="evidence" value="ECO:0007669"/>
    <property type="project" value="TreeGrafter"/>
</dbReference>
<dbReference type="InterPro" id="IPR001789">
    <property type="entry name" value="Sig_transdc_resp-reg_receiver"/>
</dbReference>
<dbReference type="Proteomes" id="UP000067626">
    <property type="component" value="Chromosome"/>
</dbReference>
<dbReference type="Pfam" id="PF00072">
    <property type="entry name" value="Response_reg"/>
    <property type="match status" value="1"/>
</dbReference>
<dbReference type="Pfam" id="PF14332">
    <property type="entry name" value="DUF4388"/>
    <property type="match status" value="1"/>
</dbReference>
<feature type="region of interest" description="Disordered" evidence="7">
    <location>
        <begin position="278"/>
        <end position="327"/>
    </location>
</feature>
<keyword evidence="4" id="KW-0238">DNA-binding</keyword>
<dbReference type="PANTHER" id="PTHR48111">
    <property type="entry name" value="REGULATOR OF RPOS"/>
    <property type="match status" value="1"/>
</dbReference>
<dbReference type="Gene3D" id="3.40.50.2300">
    <property type="match status" value="1"/>
</dbReference>
<keyword evidence="3" id="KW-0805">Transcription regulation</keyword>
<name>A0A0K1ES41_CHOCO</name>
<keyword evidence="2" id="KW-0902">Two-component regulatory system</keyword>
<dbReference type="EMBL" id="CP012159">
    <property type="protein sequence ID" value="AKT43438.1"/>
    <property type="molecule type" value="Genomic_DNA"/>
</dbReference>
<dbReference type="AlphaFoldDB" id="A0A0K1ES41"/>
<dbReference type="PROSITE" id="PS50110">
    <property type="entry name" value="RESPONSE_REGULATORY"/>
    <property type="match status" value="1"/>
</dbReference>
<evidence type="ECO:0000259" key="8">
    <source>
        <dbReference type="PROSITE" id="PS50110"/>
    </source>
</evidence>
<feature type="compositionally biased region" description="Pro residues" evidence="7">
    <location>
        <begin position="384"/>
        <end position="403"/>
    </location>
</feature>
<reference evidence="9 10" key="1">
    <citation type="submission" date="2015-07" db="EMBL/GenBank/DDBJ databases">
        <title>Genome analysis of myxobacterium Chondromyces crocatus Cm c5 reveals a high potential for natural compound synthesis and the genetic basis for the loss of fruiting body formation.</title>
        <authorList>
            <person name="Zaburannyi N."/>
            <person name="Bunk B."/>
            <person name="Maier J."/>
            <person name="Overmann J."/>
            <person name="Mueller R."/>
        </authorList>
    </citation>
    <scope>NUCLEOTIDE SEQUENCE [LARGE SCALE GENOMIC DNA]</scope>
    <source>
        <strain evidence="9 10">Cm c5</strain>
    </source>
</reference>
<evidence type="ECO:0000313" key="10">
    <source>
        <dbReference type="Proteomes" id="UP000067626"/>
    </source>
</evidence>
<dbReference type="SUPFAM" id="SSF52172">
    <property type="entry name" value="CheY-like"/>
    <property type="match status" value="1"/>
</dbReference>
<dbReference type="InterPro" id="IPR011006">
    <property type="entry name" value="CheY-like_superfamily"/>
</dbReference>
<feature type="region of interest" description="Disordered" evidence="7">
    <location>
        <begin position="342"/>
        <end position="410"/>
    </location>
</feature>
<dbReference type="KEGG" id="ccro:CMC5_076700"/>
<dbReference type="InterPro" id="IPR039420">
    <property type="entry name" value="WalR-like"/>
</dbReference>
<dbReference type="GO" id="GO:0005829">
    <property type="term" value="C:cytosol"/>
    <property type="evidence" value="ECO:0007669"/>
    <property type="project" value="TreeGrafter"/>
</dbReference>